<keyword evidence="4 7" id="KW-0408">Iron</keyword>
<comment type="similarity">
    <text evidence="1">Belongs to the complex I 24 kDa subunit family.</text>
</comment>
<dbReference type="PIRSF" id="PIRSF000216">
    <property type="entry name" value="NADH_DH_24kDa"/>
    <property type="match status" value="1"/>
</dbReference>
<feature type="binding site" evidence="7">
    <location>
        <position position="111"/>
    </location>
    <ligand>
        <name>[2Fe-2S] cluster</name>
        <dbReference type="ChEBI" id="CHEBI:190135"/>
    </ligand>
</feature>
<dbReference type="InterPro" id="IPR028431">
    <property type="entry name" value="NADP_DH_HndA-like"/>
</dbReference>
<feature type="binding site" evidence="7">
    <location>
        <position position="72"/>
    </location>
    <ligand>
        <name>[2Fe-2S] cluster</name>
        <dbReference type="ChEBI" id="CHEBI:190135"/>
    </ligand>
</feature>
<evidence type="ECO:0000256" key="1">
    <source>
        <dbReference type="ARBA" id="ARBA00010643"/>
    </source>
</evidence>
<organism evidence="8 9">
    <name type="scientific">Desulfurella multipotens</name>
    <dbReference type="NCBI Taxonomy" id="79269"/>
    <lineage>
        <taxon>Bacteria</taxon>
        <taxon>Pseudomonadati</taxon>
        <taxon>Campylobacterota</taxon>
        <taxon>Desulfurellia</taxon>
        <taxon>Desulfurellales</taxon>
        <taxon>Desulfurellaceae</taxon>
        <taxon>Desulfurella</taxon>
    </lineage>
</organism>
<dbReference type="InterPro" id="IPR042128">
    <property type="entry name" value="NuoE_dom"/>
</dbReference>
<dbReference type="GO" id="GO:0051537">
    <property type="term" value="F:2 iron, 2 sulfur cluster binding"/>
    <property type="evidence" value="ECO:0007669"/>
    <property type="project" value="UniProtKB-KW"/>
</dbReference>
<feature type="binding site" evidence="7">
    <location>
        <position position="115"/>
    </location>
    <ligand>
        <name>[2Fe-2S] cluster</name>
        <dbReference type="ChEBI" id="CHEBI:190135"/>
    </ligand>
</feature>
<dbReference type="OrthoDB" id="9807941at2"/>
<evidence type="ECO:0000256" key="6">
    <source>
        <dbReference type="ARBA" id="ARBA00034078"/>
    </source>
</evidence>
<sequence length="147" mass="17119">MNNTEEFKLKETGKLLNTLRSIQDNLGYIPQKSINELCKSFNLSYAELYGFITFYKDFRLEPKTYKHHIRVCQAESCQAKNVKDIVDYIKTTLNLNIGEHNEDFFLDSVYCLGNCPRSPSVMIDGIVYGDMNKEKFDNILTQLKRNI</sequence>
<dbReference type="Gene3D" id="1.10.10.1590">
    <property type="entry name" value="NADH-quinone oxidoreductase subunit E"/>
    <property type="match status" value="1"/>
</dbReference>
<keyword evidence="9" id="KW-1185">Reference proteome</keyword>
<dbReference type="AlphaFoldDB" id="A0A1G6HU94"/>
<name>A0A1G6HU94_9BACT</name>
<keyword evidence="2 7" id="KW-0001">2Fe-2S</keyword>
<evidence type="ECO:0000256" key="2">
    <source>
        <dbReference type="ARBA" id="ARBA00022714"/>
    </source>
</evidence>
<dbReference type="EMBL" id="FMYU01000001">
    <property type="protein sequence ID" value="SDB97859.1"/>
    <property type="molecule type" value="Genomic_DNA"/>
</dbReference>
<gene>
    <name evidence="8" type="ORF">SAMN05660835_00120</name>
</gene>
<proteinExistence type="inferred from homology"/>
<evidence type="ECO:0000313" key="8">
    <source>
        <dbReference type="EMBL" id="SDB97859.1"/>
    </source>
</evidence>
<dbReference type="RefSeq" id="WP_092127419.1">
    <property type="nucleotide sequence ID" value="NZ_FMYU01000001.1"/>
</dbReference>
<dbReference type="PANTHER" id="PTHR43342">
    <property type="entry name" value="NADH-QUINONE OXIDOREDUCTASE, E SUBUNIT"/>
    <property type="match status" value="1"/>
</dbReference>
<feature type="binding site" evidence="7">
    <location>
        <position position="77"/>
    </location>
    <ligand>
        <name>[2Fe-2S] cluster</name>
        <dbReference type="ChEBI" id="CHEBI:190135"/>
    </ligand>
</feature>
<dbReference type="SUPFAM" id="SSF52833">
    <property type="entry name" value="Thioredoxin-like"/>
    <property type="match status" value="1"/>
</dbReference>
<evidence type="ECO:0000256" key="3">
    <source>
        <dbReference type="ARBA" id="ARBA00022723"/>
    </source>
</evidence>
<dbReference type="GO" id="GO:0016491">
    <property type="term" value="F:oxidoreductase activity"/>
    <property type="evidence" value="ECO:0007669"/>
    <property type="project" value="InterPro"/>
</dbReference>
<comment type="cofactor">
    <cofactor evidence="6">
        <name>[2Fe-2S] cluster</name>
        <dbReference type="ChEBI" id="CHEBI:190135"/>
    </cofactor>
</comment>
<dbReference type="Pfam" id="PF01257">
    <property type="entry name" value="2Fe-2S_thioredx"/>
    <property type="match status" value="1"/>
</dbReference>
<evidence type="ECO:0000256" key="7">
    <source>
        <dbReference type="PIRSR" id="PIRSR000216-1"/>
    </source>
</evidence>
<dbReference type="InterPro" id="IPR041921">
    <property type="entry name" value="NuoE_N"/>
</dbReference>
<reference evidence="9" key="1">
    <citation type="submission" date="2016-10" db="EMBL/GenBank/DDBJ databases">
        <authorList>
            <person name="Varghese N."/>
            <person name="Submissions S."/>
        </authorList>
    </citation>
    <scope>NUCLEOTIDE SEQUENCE [LARGE SCALE GENOMIC DNA]</scope>
    <source>
        <strain evidence="9">DSM 8415</strain>
    </source>
</reference>
<dbReference type="GO" id="GO:0046872">
    <property type="term" value="F:metal ion binding"/>
    <property type="evidence" value="ECO:0007669"/>
    <property type="project" value="UniProtKB-KW"/>
</dbReference>
<dbReference type="InterPro" id="IPR036249">
    <property type="entry name" value="Thioredoxin-like_sf"/>
</dbReference>
<protein>
    <submittedName>
        <fullName evidence="8">Formate dehydrogenase subunit gamma</fullName>
    </submittedName>
</protein>
<keyword evidence="5 7" id="KW-0411">Iron-sulfur</keyword>
<evidence type="ECO:0000256" key="4">
    <source>
        <dbReference type="ARBA" id="ARBA00023004"/>
    </source>
</evidence>
<comment type="cofactor">
    <cofactor evidence="7">
        <name>[2Fe-2S] cluster</name>
        <dbReference type="ChEBI" id="CHEBI:190135"/>
    </cofactor>
    <text evidence="7">Binds 1 [2Fe-2S] cluster.</text>
</comment>
<dbReference type="PANTHER" id="PTHR43342:SF1">
    <property type="entry name" value="BIFURCATING [FEFE] HYDROGENASE GAMMA SUBUNIT"/>
    <property type="match status" value="1"/>
</dbReference>
<dbReference type="Gene3D" id="3.40.30.10">
    <property type="entry name" value="Glutaredoxin"/>
    <property type="match status" value="1"/>
</dbReference>
<keyword evidence="3 7" id="KW-0479">Metal-binding</keyword>
<dbReference type="CDD" id="cd03064">
    <property type="entry name" value="TRX_Fd_NuoE"/>
    <property type="match status" value="1"/>
</dbReference>
<dbReference type="Proteomes" id="UP000199411">
    <property type="component" value="Unassembled WGS sequence"/>
</dbReference>
<evidence type="ECO:0000256" key="5">
    <source>
        <dbReference type="ARBA" id="ARBA00023014"/>
    </source>
</evidence>
<evidence type="ECO:0000313" key="9">
    <source>
        <dbReference type="Proteomes" id="UP000199411"/>
    </source>
</evidence>
<accession>A0A1G6HU94</accession>
<dbReference type="InterPro" id="IPR002023">
    <property type="entry name" value="NuoE-like"/>
</dbReference>